<comment type="caution">
    <text evidence="2">The sequence shown here is derived from an EMBL/GenBank/DDBJ whole genome shotgun (WGS) entry which is preliminary data.</text>
</comment>
<feature type="transmembrane region" description="Helical" evidence="1">
    <location>
        <begin position="6"/>
        <end position="28"/>
    </location>
</feature>
<sequence length="95" mass="10423">MYLEKLGFILILIGIVIAFIAILIPLFTIPLTGDIKISGGGCIILFFIPICFGYGEFAIQLIMLAIALAIVLAIVYLVIYKTSIGALKRERAEYI</sequence>
<evidence type="ECO:0000313" key="2">
    <source>
        <dbReference type="EMBL" id="HGQ19023.1"/>
    </source>
</evidence>
<evidence type="ECO:0008006" key="3">
    <source>
        <dbReference type="Google" id="ProtNLM"/>
    </source>
</evidence>
<accession>A0A7J3JT64</accession>
<protein>
    <recommendedName>
        <fullName evidence="3">DUF131 domain-containing protein</fullName>
    </recommendedName>
</protein>
<organism evidence="2">
    <name type="scientific">Ignisphaera aggregans</name>
    <dbReference type="NCBI Taxonomy" id="334771"/>
    <lineage>
        <taxon>Archaea</taxon>
        <taxon>Thermoproteota</taxon>
        <taxon>Thermoprotei</taxon>
        <taxon>Desulfurococcales</taxon>
        <taxon>Desulfurococcaceae</taxon>
        <taxon>Ignisphaera</taxon>
    </lineage>
</organism>
<gene>
    <name evidence="2" type="ORF">ENU30_08665</name>
</gene>
<dbReference type="AlphaFoldDB" id="A0A7J3JT64"/>
<evidence type="ECO:0000256" key="1">
    <source>
        <dbReference type="SAM" id="Phobius"/>
    </source>
</evidence>
<keyword evidence="1" id="KW-0472">Membrane</keyword>
<proteinExistence type="predicted"/>
<name>A0A7J3JT64_9CREN</name>
<keyword evidence="1" id="KW-0812">Transmembrane</keyword>
<keyword evidence="1" id="KW-1133">Transmembrane helix</keyword>
<dbReference type="EMBL" id="DTBZ01000159">
    <property type="protein sequence ID" value="HGQ19023.1"/>
    <property type="molecule type" value="Genomic_DNA"/>
</dbReference>
<feature type="transmembrane region" description="Helical" evidence="1">
    <location>
        <begin position="61"/>
        <end position="79"/>
    </location>
</feature>
<reference evidence="2" key="1">
    <citation type="journal article" date="2020" name="mSystems">
        <title>Genome- and Community-Level Interaction Insights into Carbon Utilization and Element Cycling Functions of Hydrothermarchaeota in Hydrothermal Sediment.</title>
        <authorList>
            <person name="Zhou Z."/>
            <person name="Liu Y."/>
            <person name="Xu W."/>
            <person name="Pan J."/>
            <person name="Luo Z.H."/>
            <person name="Li M."/>
        </authorList>
    </citation>
    <scope>NUCLEOTIDE SEQUENCE [LARGE SCALE GENOMIC DNA]</scope>
    <source>
        <strain evidence="2">SpSt-657</strain>
    </source>
</reference>